<sequence length="240" mass="25647">MARDLIDLLWRDHPSAPRGGARGPRARVSTSRVVDAAVALADAEGLAAVTARRLAGDLGLSTMSLYTHVGSRDDLPVLMADAVHAAAPRPPHTEADWRARVRRVAEANLALHTDHPWLLEVADQRTALGPGTIAKYDHELHALDPMGLSDVERDAALTFVLDFARAAARARRPDPHAAEMAESWPETGRRLAAYLGADHPLAQRVGAAAGAANNAAYNPEAAWRFGLDRVVAALEPLAAE</sequence>
<dbReference type="SUPFAM" id="SSF48498">
    <property type="entry name" value="Tetracyclin repressor-like, C-terminal domain"/>
    <property type="match status" value="1"/>
</dbReference>
<dbReference type="GO" id="GO:0003700">
    <property type="term" value="F:DNA-binding transcription factor activity"/>
    <property type="evidence" value="ECO:0007669"/>
    <property type="project" value="TreeGrafter"/>
</dbReference>
<accession>A0A853BTL1</accession>
<feature type="DNA-binding region" description="H-T-H motif" evidence="4">
    <location>
        <begin position="50"/>
        <end position="69"/>
    </location>
</feature>
<evidence type="ECO:0000259" key="5">
    <source>
        <dbReference type="PROSITE" id="PS50977"/>
    </source>
</evidence>
<keyword evidence="2 4" id="KW-0238">DNA-binding</keyword>
<keyword evidence="3" id="KW-0804">Transcription</keyword>
<evidence type="ECO:0000256" key="1">
    <source>
        <dbReference type="ARBA" id="ARBA00023015"/>
    </source>
</evidence>
<reference evidence="6 7" key="1">
    <citation type="submission" date="2020-07" db="EMBL/GenBank/DDBJ databases">
        <title>Sequencing the genomes of 1000 actinobacteria strains.</title>
        <authorList>
            <person name="Klenk H.-P."/>
        </authorList>
    </citation>
    <scope>NUCLEOTIDE SEQUENCE [LARGE SCALE GENOMIC DNA]</scope>
    <source>
        <strain evidence="6 7">DSM 45927</strain>
    </source>
</reference>
<evidence type="ECO:0000256" key="3">
    <source>
        <dbReference type="ARBA" id="ARBA00023163"/>
    </source>
</evidence>
<dbReference type="EMBL" id="JACCFO010000001">
    <property type="protein sequence ID" value="NYI99149.1"/>
    <property type="molecule type" value="Genomic_DNA"/>
</dbReference>
<dbReference type="PANTHER" id="PTHR30055">
    <property type="entry name" value="HTH-TYPE TRANSCRIPTIONAL REGULATOR RUTR"/>
    <property type="match status" value="1"/>
</dbReference>
<dbReference type="AlphaFoldDB" id="A0A853BTL1"/>
<evidence type="ECO:0000256" key="4">
    <source>
        <dbReference type="PROSITE-ProRule" id="PRU00335"/>
    </source>
</evidence>
<proteinExistence type="predicted"/>
<dbReference type="InterPro" id="IPR036271">
    <property type="entry name" value="Tet_transcr_reg_TetR-rel_C_sf"/>
</dbReference>
<evidence type="ECO:0000313" key="6">
    <source>
        <dbReference type="EMBL" id="NYI99149.1"/>
    </source>
</evidence>
<dbReference type="InterPro" id="IPR009057">
    <property type="entry name" value="Homeodomain-like_sf"/>
</dbReference>
<organism evidence="6 7">
    <name type="scientific">Streptomonospora nanhaiensis</name>
    <dbReference type="NCBI Taxonomy" id="1323731"/>
    <lineage>
        <taxon>Bacteria</taxon>
        <taxon>Bacillati</taxon>
        <taxon>Actinomycetota</taxon>
        <taxon>Actinomycetes</taxon>
        <taxon>Streptosporangiales</taxon>
        <taxon>Nocardiopsidaceae</taxon>
        <taxon>Streptomonospora</taxon>
    </lineage>
</organism>
<keyword evidence="1" id="KW-0805">Transcription regulation</keyword>
<name>A0A853BTL1_9ACTN</name>
<dbReference type="PANTHER" id="PTHR30055:SF151">
    <property type="entry name" value="TRANSCRIPTIONAL REGULATORY PROTEIN"/>
    <property type="match status" value="1"/>
</dbReference>
<dbReference type="InterPro" id="IPR004111">
    <property type="entry name" value="Repressor_TetR_C"/>
</dbReference>
<dbReference type="GO" id="GO:0000976">
    <property type="term" value="F:transcription cis-regulatory region binding"/>
    <property type="evidence" value="ECO:0007669"/>
    <property type="project" value="TreeGrafter"/>
</dbReference>
<dbReference type="InterPro" id="IPR001647">
    <property type="entry name" value="HTH_TetR"/>
</dbReference>
<dbReference type="Pfam" id="PF02909">
    <property type="entry name" value="TetR_C_1"/>
    <property type="match status" value="1"/>
</dbReference>
<dbReference type="PROSITE" id="PS50977">
    <property type="entry name" value="HTH_TETR_2"/>
    <property type="match status" value="1"/>
</dbReference>
<dbReference type="GO" id="GO:0045892">
    <property type="term" value="P:negative regulation of DNA-templated transcription"/>
    <property type="evidence" value="ECO:0007669"/>
    <property type="project" value="InterPro"/>
</dbReference>
<dbReference type="SUPFAM" id="SSF46689">
    <property type="entry name" value="Homeodomain-like"/>
    <property type="match status" value="1"/>
</dbReference>
<evidence type="ECO:0000313" key="7">
    <source>
        <dbReference type="Proteomes" id="UP000575985"/>
    </source>
</evidence>
<dbReference type="Proteomes" id="UP000575985">
    <property type="component" value="Unassembled WGS sequence"/>
</dbReference>
<dbReference type="RefSeq" id="WP_179770179.1">
    <property type="nucleotide sequence ID" value="NZ_JACCFO010000001.1"/>
</dbReference>
<dbReference type="Gene3D" id="1.10.357.10">
    <property type="entry name" value="Tetracycline Repressor, domain 2"/>
    <property type="match status" value="1"/>
</dbReference>
<evidence type="ECO:0000256" key="2">
    <source>
        <dbReference type="ARBA" id="ARBA00023125"/>
    </source>
</evidence>
<gene>
    <name evidence="6" type="ORF">HNR12_005426</name>
</gene>
<keyword evidence="7" id="KW-1185">Reference proteome</keyword>
<protein>
    <submittedName>
        <fullName evidence="6">AcrR family transcriptional regulator</fullName>
    </submittedName>
</protein>
<comment type="caution">
    <text evidence="6">The sequence shown here is derived from an EMBL/GenBank/DDBJ whole genome shotgun (WGS) entry which is preliminary data.</text>
</comment>
<dbReference type="Gene3D" id="1.10.10.60">
    <property type="entry name" value="Homeodomain-like"/>
    <property type="match status" value="1"/>
</dbReference>
<dbReference type="InterPro" id="IPR050109">
    <property type="entry name" value="HTH-type_TetR-like_transc_reg"/>
</dbReference>
<feature type="domain" description="HTH tetR-type" evidence="5">
    <location>
        <begin position="27"/>
        <end position="87"/>
    </location>
</feature>